<reference evidence="1 2" key="1">
    <citation type="submission" date="2021-03" db="EMBL/GenBank/DDBJ databases">
        <title>Five novel Rahnella species.</title>
        <authorList>
            <person name="Brady C."/>
            <person name="Asselin J."/>
            <person name="Beer S."/>
            <person name="Bruberg M.B."/>
            <person name="Crampton B."/>
            <person name="Venter S."/>
            <person name="Arnold D."/>
            <person name="Denman S."/>
        </authorList>
    </citation>
    <scope>NUCLEOTIDE SEQUENCE [LARGE SCALE GENOMIC DNA]</scope>
    <source>
        <strain evidence="1 2">FRB 231</strain>
    </source>
</reference>
<comment type="caution">
    <text evidence="1">The sequence shown here is derived from an EMBL/GenBank/DDBJ whole genome shotgun (WGS) entry which is preliminary data.</text>
</comment>
<sequence>MAAEYFLYRQIKQRLKDGRAHYFYIEPDLSETEQLKALCRHYNGHTRQRAVLCLGLKREVSAFAELVERVNDWVEEVARSACSSLRRWMRPEFAGVFVGGLPDIFGLLKCTRADHRGIVSEIVDYLGREENNLALLTGLKTSNPHVARLCLRLLLDNPRFSTERIFKLAMHQHDPVVRYHAAQFMLNKPERVNAEVFALLLADRFAPVKQRVLQYAENHSLPVAEKVLKGLLLDSNSLVRQRACRLYSQHYGDPQSIYLAAFHHADSRPATRKAALLGLGELRYPQVLALAEAVTEAYPFGLYFAALNILVKHHGEDARDRLIQKLSHPELAIARLARRILLRDKLLVTLADLQSSYEKAPSNEHALLAFAP</sequence>
<name>A0ABS6LAM4_9GAMM</name>
<organism evidence="1 2">
    <name type="scientific">Rahnella ecdela</name>
    <dbReference type="NCBI Taxonomy" id="2816250"/>
    <lineage>
        <taxon>Bacteria</taxon>
        <taxon>Pseudomonadati</taxon>
        <taxon>Pseudomonadota</taxon>
        <taxon>Gammaproteobacteria</taxon>
        <taxon>Enterobacterales</taxon>
        <taxon>Yersiniaceae</taxon>
        <taxon>Rahnella</taxon>
    </lineage>
</organism>
<evidence type="ECO:0000313" key="1">
    <source>
        <dbReference type="EMBL" id="MBU9843765.1"/>
    </source>
</evidence>
<evidence type="ECO:0000313" key="2">
    <source>
        <dbReference type="Proteomes" id="UP000739284"/>
    </source>
</evidence>
<dbReference type="EMBL" id="JAFMOY010000099">
    <property type="protein sequence ID" value="MBU9843765.1"/>
    <property type="molecule type" value="Genomic_DNA"/>
</dbReference>
<dbReference type="Proteomes" id="UP000739284">
    <property type="component" value="Unassembled WGS sequence"/>
</dbReference>
<accession>A0ABS6LAM4</accession>
<gene>
    <name evidence="1" type="ORF">J1784_01810</name>
</gene>
<protein>
    <submittedName>
        <fullName evidence="1">HEAT repeat domain-containing protein</fullName>
    </submittedName>
</protein>
<proteinExistence type="predicted"/>
<dbReference type="RefSeq" id="WP_217147773.1">
    <property type="nucleotide sequence ID" value="NZ_JAFMOY010000099.1"/>
</dbReference>
<keyword evidence="2" id="KW-1185">Reference proteome</keyword>